<name>A0A9D1M7C6_9BACT</name>
<organism evidence="1 2">
    <name type="scientific">Candidatus Gallibacteroides avistercoris</name>
    <dbReference type="NCBI Taxonomy" id="2840833"/>
    <lineage>
        <taxon>Bacteria</taxon>
        <taxon>Pseudomonadati</taxon>
        <taxon>Bacteroidota</taxon>
        <taxon>Bacteroidia</taxon>
        <taxon>Bacteroidales</taxon>
        <taxon>Bacteroidaceae</taxon>
        <taxon>Bacteroidaceae incertae sedis</taxon>
        <taxon>Candidatus Gallibacteroides</taxon>
    </lineage>
</organism>
<proteinExistence type="predicted"/>
<evidence type="ECO:0000313" key="2">
    <source>
        <dbReference type="Proteomes" id="UP000824112"/>
    </source>
</evidence>
<dbReference type="Proteomes" id="UP000824112">
    <property type="component" value="Unassembled WGS sequence"/>
</dbReference>
<comment type="caution">
    <text evidence="1">The sequence shown here is derived from an EMBL/GenBank/DDBJ whole genome shotgun (WGS) entry which is preliminary data.</text>
</comment>
<dbReference type="EMBL" id="DVNA01000117">
    <property type="protein sequence ID" value="HIU55165.1"/>
    <property type="molecule type" value="Genomic_DNA"/>
</dbReference>
<evidence type="ECO:0000313" key="1">
    <source>
        <dbReference type="EMBL" id="HIU55165.1"/>
    </source>
</evidence>
<reference evidence="1" key="1">
    <citation type="submission" date="2020-10" db="EMBL/GenBank/DDBJ databases">
        <authorList>
            <person name="Gilroy R."/>
        </authorList>
    </citation>
    <scope>NUCLEOTIDE SEQUENCE</scope>
    <source>
        <strain evidence="1">CHK158-818</strain>
    </source>
</reference>
<reference evidence="1" key="2">
    <citation type="journal article" date="2021" name="PeerJ">
        <title>Extensive microbial diversity within the chicken gut microbiome revealed by metagenomics and culture.</title>
        <authorList>
            <person name="Gilroy R."/>
            <person name="Ravi A."/>
            <person name="Getino M."/>
            <person name="Pursley I."/>
            <person name="Horton D.L."/>
            <person name="Alikhan N.F."/>
            <person name="Baker D."/>
            <person name="Gharbi K."/>
            <person name="Hall N."/>
            <person name="Watson M."/>
            <person name="Adriaenssens E.M."/>
            <person name="Foster-Nyarko E."/>
            <person name="Jarju S."/>
            <person name="Secka A."/>
            <person name="Antonio M."/>
            <person name="Oren A."/>
            <person name="Chaudhuri R.R."/>
            <person name="La Ragione R."/>
            <person name="Hildebrand F."/>
            <person name="Pallen M.J."/>
        </authorList>
    </citation>
    <scope>NUCLEOTIDE SEQUENCE</scope>
    <source>
        <strain evidence="1">CHK158-818</strain>
    </source>
</reference>
<dbReference type="AlphaFoldDB" id="A0A9D1M7C6"/>
<accession>A0A9D1M7C6</accession>
<protein>
    <submittedName>
        <fullName evidence="1">Uncharacterized protein</fullName>
    </submittedName>
</protein>
<gene>
    <name evidence="1" type="ORF">IAB03_05065</name>
</gene>
<sequence>MKKLLCSNFAFLFLREATKSGNDFSGNWVWIYPERKGSYTKTSQKTDAGIMITETFSVDLKESDANNIISCPSEPVLLKIATADGNILMGSDEYPVFFTYTGDTYTIKITFTAQSSV</sequence>